<organism evidence="1 2">
    <name type="scientific">Aliiroseovarius zhejiangensis</name>
    <dbReference type="NCBI Taxonomy" id="1632025"/>
    <lineage>
        <taxon>Bacteria</taxon>
        <taxon>Pseudomonadati</taxon>
        <taxon>Pseudomonadota</taxon>
        <taxon>Alphaproteobacteria</taxon>
        <taxon>Rhodobacterales</taxon>
        <taxon>Paracoccaceae</taxon>
        <taxon>Aliiroseovarius</taxon>
    </lineage>
</organism>
<proteinExistence type="predicted"/>
<gene>
    <name evidence="1" type="ORF">GCM10016455_22810</name>
</gene>
<dbReference type="InterPro" id="IPR011227">
    <property type="entry name" value="UCP029730"/>
</dbReference>
<evidence type="ECO:0000313" key="1">
    <source>
        <dbReference type="EMBL" id="GHF01129.1"/>
    </source>
</evidence>
<dbReference type="RefSeq" id="WP_191286640.1">
    <property type="nucleotide sequence ID" value="NZ_BNCH01000004.1"/>
</dbReference>
<dbReference type="EMBL" id="BNCH01000004">
    <property type="protein sequence ID" value="GHF01129.1"/>
    <property type="molecule type" value="Genomic_DNA"/>
</dbReference>
<evidence type="ECO:0000313" key="2">
    <source>
        <dbReference type="Proteomes" id="UP000609802"/>
    </source>
</evidence>
<accession>A0ABQ3J375</accession>
<dbReference type="PIRSF" id="PIRSF029730">
    <property type="entry name" value="UCP029730"/>
    <property type="match status" value="1"/>
</dbReference>
<name>A0ABQ3J375_9RHOB</name>
<sequence>MLGTAWPAAALIGAAGMAPIVLVCEHASHFIPPEYGALGLEGDALLSHAAWDIGALDVAKCLSTRLDAPLVAGQVSRLVYDCNRPLEAPDCIPARSELIDIPGNAGLSDTQKQQRFDTVHTPFHAVADQAIDRQLARSDAPFLLVTVHSFTPVYHGQRRTLDIGYLHDRNSRAAEAALKIEQELGVFQTAINEPYAARDGVTYSLAKHAESRGLDNVMIEIRNDLIDTPATAETMADHLAKTLKQVMENLTSSEAVKT</sequence>
<comment type="caution">
    <text evidence="1">The sequence shown here is derived from an EMBL/GenBank/DDBJ whole genome shotgun (WGS) entry which is preliminary data.</text>
</comment>
<protein>
    <submittedName>
        <fullName evidence="1">N-formylglutamate amidohydrolase</fullName>
    </submittedName>
</protein>
<dbReference type="SUPFAM" id="SSF53187">
    <property type="entry name" value="Zn-dependent exopeptidases"/>
    <property type="match status" value="1"/>
</dbReference>
<reference evidence="2" key="1">
    <citation type="journal article" date="2019" name="Int. J. Syst. Evol. Microbiol.">
        <title>The Global Catalogue of Microorganisms (GCM) 10K type strain sequencing project: providing services to taxonomists for standard genome sequencing and annotation.</title>
        <authorList>
            <consortium name="The Broad Institute Genomics Platform"/>
            <consortium name="The Broad Institute Genome Sequencing Center for Infectious Disease"/>
            <person name="Wu L."/>
            <person name="Ma J."/>
        </authorList>
    </citation>
    <scope>NUCLEOTIDE SEQUENCE [LARGE SCALE GENOMIC DNA]</scope>
    <source>
        <strain evidence="2">KCTC 42443</strain>
    </source>
</reference>
<dbReference type="Proteomes" id="UP000609802">
    <property type="component" value="Unassembled WGS sequence"/>
</dbReference>
<keyword evidence="2" id="KW-1185">Reference proteome</keyword>
<dbReference type="InterPro" id="IPR007709">
    <property type="entry name" value="N-FG_amidohydro"/>
</dbReference>
<dbReference type="Gene3D" id="3.40.630.40">
    <property type="entry name" value="Zn-dependent exopeptidases"/>
    <property type="match status" value="1"/>
</dbReference>
<dbReference type="Pfam" id="PF05013">
    <property type="entry name" value="FGase"/>
    <property type="match status" value="1"/>
</dbReference>